<accession>A0ABR7NIC2</accession>
<keyword evidence="7 14" id="KW-0749">Sporulation</keyword>
<keyword evidence="3 14" id="KW-0963">Cytoplasm</keyword>
<evidence type="ECO:0000256" key="13">
    <source>
        <dbReference type="ARBA" id="ARBA00024867"/>
    </source>
</evidence>
<dbReference type="InterPro" id="IPR012052">
    <property type="entry name" value="Spore_0_A"/>
</dbReference>
<dbReference type="Gene3D" id="3.40.50.2300">
    <property type="match status" value="1"/>
</dbReference>
<dbReference type="Pfam" id="PF08769">
    <property type="entry name" value="Spo0A_C"/>
    <property type="match status" value="1"/>
</dbReference>
<proteinExistence type="predicted"/>
<comment type="function">
    <text evidence="13 14">May play the central regulatory role in sporulation. It may be an element of the effector pathway responsible for the activation of sporulation genes in response to nutritional stress. Spo0A may act in concert with spo0H (a sigma factor) to control the expression of some genes that are critical to the sporulation process.</text>
</comment>
<reference evidence="17 18" key="1">
    <citation type="submission" date="2020-08" db="EMBL/GenBank/DDBJ databases">
        <title>Genome public.</title>
        <authorList>
            <person name="Liu C."/>
            <person name="Sun Q."/>
        </authorList>
    </citation>
    <scope>NUCLEOTIDE SEQUENCE [LARGE SCALE GENOMIC DNA]</scope>
    <source>
        <strain evidence="17 18">BX1</strain>
    </source>
</reference>
<keyword evidence="10 14" id="KW-0238">DNA-binding</keyword>
<evidence type="ECO:0000256" key="2">
    <source>
        <dbReference type="ARBA" id="ARBA00018672"/>
    </source>
</evidence>
<keyword evidence="4 14" id="KW-0678">Repressor</keyword>
<dbReference type="NCBIfam" id="TIGR02875">
    <property type="entry name" value="spore_0_A"/>
    <property type="match status" value="1"/>
</dbReference>
<dbReference type="EMBL" id="JACRTB010000008">
    <property type="protein sequence ID" value="MBC8576059.1"/>
    <property type="molecule type" value="Genomic_DNA"/>
</dbReference>
<dbReference type="SMART" id="SM00448">
    <property type="entry name" value="REC"/>
    <property type="match status" value="1"/>
</dbReference>
<evidence type="ECO:0000256" key="14">
    <source>
        <dbReference type="PIRNR" id="PIRNR002937"/>
    </source>
</evidence>
<keyword evidence="14" id="KW-0479">Metal-binding</keyword>
<feature type="domain" description="Response regulatory" evidence="16">
    <location>
        <begin position="6"/>
        <end position="123"/>
    </location>
</feature>
<evidence type="ECO:0000256" key="10">
    <source>
        <dbReference type="ARBA" id="ARBA00023125"/>
    </source>
</evidence>
<protein>
    <recommendedName>
        <fullName evidence="2 14">Stage 0 sporulation protein A homolog</fullName>
    </recommendedName>
</protein>
<dbReference type="PROSITE" id="PS50110">
    <property type="entry name" value="RESPONSE_REGULATORY"/>
    <property type="match status" value="1"/>
</dbReference>
<comment type="cofactor">
    <cofactor evidence="14">
        <name>Ca(2+)</name>
        <dbReference type="ChEBI" id="CHEBI:29108"/>
    </cofactor>
    <text evidence="14">Binds 1 Ca(2+) ion per subunit.</text>
</comment>
<keyword evidence="9 14" id="KW-0805">Transcription regulation</keyword>
<evidence type="ECO:0000256" key="1">
    <source>
        <dbReference type="ARBA" id="ARBA00004496"/>
    </source>
</evidence>
<evidence type="ECO:0000256" key="5">
    <source>
        <dbReference type="ARBA" id="ARBA00022553"/>
    </source>
</evidence>
<gene>
    <name evidence="17" type="primary">spo0A</name>
    <name evidence="17" type="ORF">H8717_06515</name>
</gene>
<dbReference type="SUPFAM" id="SSF46894">
    <property type="entry name" value="C-terminal effector domain of the bipartite response regulators"/>
    <property type="match status" value="1"/>
</dbReference>
<comment type="subcellular location">
    <subcellularLocation>
        <location evidence="1 14">Cytoplasm</location>
    </subcellularLocation>
</comment>
<evidence type="ECO:0000256" key="3">
    <source>
        <dbReference type="ARBA" id="ARBA00022490"/>
    </source>
</evidence>
<evidence type="ECO:0000256" key="8">
    <source>
        <dbReference type="ARBA" id="ARBA00023012"/>
    </source>
</evidence>
<evidence type="ECO:0000313" key="17">
    <source>
        <dbReference type="EMBL" id="MBC8576059.1"/>
    </source>
</evidence>
<dbReference type="InterPro" id="IPR016032">
    <property type="entry name" value="Sig_transdc_resp-reg_C-effctor"/>
</dbReference>
<dbReference type="InterPro" id="IPR011006">
    <property type="entry name" value="CheY-like_superfamily"/>
</dbReference>
<dbReference type="SUPFAM" id="SSF52172">
    <property type="entry name" value="CheY-like"/>
    <property type="match status" value="1"/>
</dbReference>
<evidence type="ECO:0000256" key="12">
    <source>
        <dbReference type="ARBA" id="ARBA00023163"/>
    </source>
</evidence>
<dbReference type="InterPro" id="IPR001789">
    <property type="entry name" value="Sig_transdc_resp-reg_receiver"/>
</dbReference>
<dbReference type="RefSeq" id="WP_093372126.1">
    <property type="nucleotide sequence ID" value="NZ_JACRTB010000008.1"/>
</dbReference>
<organism evidence="17 18">
    <name type="scientific">Yanshouia hominis</name>
    <dbReference type="NCBI Taxonomy" id="2763673"/>
    <lineage>
        <taxon>Bacteria</taxon>
        <taxon>Bacillati</taxon>
        <taxon>Bacillota</taxon>
        <taxon>Clostridia</taxon>
        <taxon>Eubacteriales</taxon>
        <taxon>Oscillospiraceae</taxon>
        <taxon>Yanshouia</taxon>
    </lineage>
</organism>
<keyword evidence="11 14" id="KW-0010">Activator</keyword>
<evidence type="ECO:0000256" key="7">
    <source>
        <dbReference type="ARBA" id="ARBA00022969"/>
    </source>
</evidence>
<keyword evidence="6 14" id="KW-0106">Calcium</keyword>
<sequence length="260" mass="29001">MAEMMKVLVAEDNKELCAQAAAALRGYGYETISAPRDGAKVVEMILAQNPAVAVIDVVMPHLDALGVMKAVHDRAPQNKTQFMVTINYENGVVERELLAAGAVYYFLRPFDIEVLAERIVQFSGRKRGDNVTRITDARRGPGLEVVITDIIHQIGVPAHIKGYHYLREAIMMAVNDPDIINSVTKQLYPAVAKHFSTTSSRVERAIRHAIEVAWDRGDVDVLTSYFGYTIHNTKGKPTNSEFIAMISDKLRLRIKQESHL</sequence>
<feature type="modified residue" description="4-aspartylphosphate" evidence="15">
    <location>
        <position position="56"/>
    </location>
</feature>
<evidence type="ECO:0000256" key="4">
    <source>
        <dbReference type="ARBA" id="ARBA00022491"/>
    </source>
</evidence>
<evidence type="ECO:0000256" key="6">
    <source>
        <dbReference type="ARBA" id="ARBA00022837"/>
    </source>
</evidence>
<keyword evidence="8 14" id="KW-0902">Two-component regulatory system</keyword>
<dbReference type="Gene3D" id="1.10.10.10">
    <property type="entry name" value="Winged helix-like DNA-binding domain superfamily/Winged helix DNA-binding domain"/>
    <property type="match status" value="1"/>
</dbReference>
<dbReference type="PANTHER" id="PTHR44591:SF23">
    <property type="entry name" value="CHEY SUBFAMILY"/>
    <property type="match status" value="1"/>
</dbReference>
<dbReference type="PANTHER" id="PTHR44591">
    <property type="entry name" value="STRESS RESPONSE REGULATOR PROTEIN 1"/>
    <property type="match status" value="1"/>
</dbReference>
<keyword evidence="18" id="KW-1185">Reference proteome</keyword>
<evidence type="ECO:0000256" key="11">
    <source>
        <dbReference type="ARBA" id="ARBA00023159"/>
    </source>
</evidence>
<evidence type="ECO:0000256" key="9">
    <source>
        <dbReference type="ARBA" id="ARBA00023015"/>
    </source>
</evidence>
<keyword evidence="5 15" id="KW-0597">Phosphoprotein</keyword>
<dbReference type="InterPro" id="IPR036388">
    <property type="entry name" value="WH-like_DNA-bd_sf"/>
</dbReference>
<name>A0ABR7NIC2_9FIRM</name>
<evidence type="ECO:0000313" key="18">
    <source>
        <dbReference type="Proteomes" id="UP000658131"/>
    </source>
</evidence>
<evidence type="ECO:0000256" key="15">
    <source>
        <dbReference type="PROSITE-ProRule" id="PRU00169"/>
    </source>
</evidence>
<dbReference type="Pfam" id="PF00072">
    <property type="entry name" value="Response_reg"/>
    <property type="match status" value="1"/>
</dbReference>
<comment type="caution">
    <text evidence="17">The sequence shown here is derived from an EMBL/GenBank/DDBJ whole genome shotgun (WGS) entry which is preliminary data.</text>
</comment>
<dbReference type="Proteomes" id="UP000658131">
    <property type="component" value="Unassembled WGS sequence"/>
</dbReference>
<evidence type="ECO:0000259" key="16">
    <source>
        <dbReference type="PROSITE" id="PS50110"/>
    </source>
</evidence>
<keyword evidence="12 14" id="KW-0804">Transcription</keyword>
<dbReference type="InterPro" id="IPR050595">
    <property type="entry name" value="Bact_response_regulator"/>
</dbReference>
<dbReference type="InterPro" id="IPR014879">
    <property type="entry name" value="Spo0A_C"/>
</dbReference>
<dbReference type="PIRSF" id="PIRSF002937">
    <property type="entry name" value="Res_reg_Spo0A"/>
    <property type="match status" value="1"/>
</dbReference>